<comment type="similarity">
    <text evidence="2 11">Belongs to the Mediator complex subunit 13 family.</text>
</comment>
<keyword evidence="8 11" id="KW-0539">Nucleus</keyword>
<feature type="domain" description="Mediator complex subunit Med13 N-terminal" evidence="14">
    <location>
        <begin position="1"/>
        <end position="404"/>
    </location>
</feature>
<evidence type="ECO:0000256" key="7">
    <source>
        <dbReference type="ARBA" id="ARBA00023163"/>
    </source>
</evidence>
<dbReference type="InterPro" id="IPR021643">
    <property type="entry name" value="Mediator_Med13_N"/>
</dbReference>
<keyword evidence="6 11" id="KW-0010">Activator</keyword>
<evidence type="ECO:0000256" key="4">
    <source>
        <dbReference type="ARBA" id="ARBA00022491"/>
    </source>
</evidence>
<proteinExistence type="inferred from homology"/>
<comment type="caution">
    <text evidence="16">The sequence shown here is derived from an EMBL/GenBank/DDBJ whole genome shotgun (WGS) entry which is preliminary data.</text>
</comment>
<dbReference type="EMBL" id="JAVHJO010000007">
    <property type="protein sequence ID" value="KAK6539089.1"/>
    <property type="molecule type" value="Genomic_DNA"/>
</dbReference>
<sequence length="1668" mass="182601">MELPEICLTNVFKIDNLSEISYSIYRISSTLGSAPAWRILSKAETNLRRLGKCVTTCPESSELWLFQLDSNENDAALASDSGYNSYDGSGSSEKEWEPLVWGLEEKTKDVLHIHELFDILKPSPTEKPDELMPLQTLSPLDATMLPGTRVDPIDLSGTHRDVFMLQQLSKQRASQMSTAAIGSPATGSKPGSSTTSTPRVITTKSISKQEIIAQKCLLALMSLLSYRLASSFSWIPLNLYTFLHKTPSGKVLGERVHDTAPNFPIESVFQDESDILSNPPMPSSPSLLTSIFLSLLDDGSLHITPKTISQCALQRFCDAKISDIIEEDVWLAPSGIVGRYTAKSASDGIVQATSEWKAFVLKSLSDRGVGLENPGSMTWAKINVWSDIEGMVEIYWPTLFIFVRKYPGKEPLLNITPSAPNQALRPKANSDTEAMGNLVRQLTWYTVGDSLEFAGSWLSEASSRETEKKRRLEIRSKVIPLGDLEKKANFIAPTTDRSGTVYPTPPDGISGNDSHPTPGILPTAPTPGQLKVVEDAVTAAVEPPTAPPTAEATVNSTEMDLDDAWMKDSETSKTGDDMFGGGQDVGMEDDLFDITEDDFGFFDKIGNNGFAEITLEKPESSSEIPPRPSTSALSENMNELNIGFSALGSYAEDKLALVDMDLDLDDIGAAMDMQAEMQSNEDGPSHPVPSHSLDGSLSQQGQRISRINAPSEDLQNDIVQVETPPLSPQKAMKLLLLDPGSPDGSLITETKGRNLPNLSRRKSLYSPVDFPSFMGRSDEKYMAGGRFFCADDDSKPRGKSLETRKFSATFPRIKKYRNTGRPLSRDIMFLEDEEERGDLIPDIGSSEEDTTTTDEYDSGDEEMFEISNEGGADTSSYSTSLSPEGTRQGLKRKRNVTEQDYWGSNKVQGVEAHVNADKQNDLDSAPEWSTDIATLNDKDIDNLSAALRALCDFNPGNLSLDGVFSFVPDNDDISIRIPPHDFTHIIGLLQEQVVWNTYLISEFSPGNPSCGRISSVEVDANGIHEPAERSFNLKQKSIRYQDDLEELLTETFGALVSRCSLETLVYGVLGRPKNSIYGVSPGTLDAAGHLTSFVPMNRPKSSSDAIGPSLLFRIGAPHIHVHRNATLPNGAIESLPPALHFWDTFGLAPHSGPKDMLMACVFPTESGLNNSARAYLDALSTTYESCRLGETLPVNTKLILDGLCAISLQVQEKMQSLDERAMLKKFCEGIIKLGETLVEIDDELQNVVLFIVNPFDAPSSVLDICVAFHALKKAYVNAFNSSSRVYPNNLVLQIVPMKNMASCDGLAVQSHNQSIRCAIEVYERCTQTIQDHHSQTFPQETYSPSIILARLPPKSIAFKVLADPSPAILQENMCLHVAYAQSIDERWVSAAWSDDCGEIKELANFCLGIPGTAILRPFDDVCKEIWAGTNKIISKKRVHWRIYVVKVGPIDDEEVELWTKLSDECAVPNSLTIFSSDPSPPFTFKYSLPSISPHIFNGQTQLVGTPGATPQSSGVSPDQFGASSQGGALTPGDTPGPEIDNDFALVDYTDETWGALLQHPLNNSDSTIKTKPALASGYLMKRTGPNETDEPVILAVSLIRAGHWSPGTSAQATIVLKSNEELLREVLTQYRGLVTLAQHLGVIDMVKEVMPWHIAAVLKCRDAFSCVL</sequence>
<feature type="compositionally biased region" description="Acidic residues" evidence="12">
    <location>
        <begin position="845"/>
        <end position="864"/>
    </location>
</feature>
<dbReference type="InterPro" id="IPR009401">
    <property type="entry name" value="Med13_C"/>
</dbReference>
<gene>
    <name evidence="16" type="primary">SSN2</name>
    <name evidence="16" type="ORF">TWF694_010629</name>
</gene>
<feature type="compositionally biased region" description="Polar residues" evidence="12">
    <location>
        <begin position="1502"/>
        <end position="1527"/>
    </location>
</feature>
<feature type="region of interest" description="Disordered" evidence="12">
    <location>
        <begin position="1502"/>
        <end position="1539"/>
    </location>
</feature>
<keyword evidence="5 11" id="KW-0805">Transcription regulation</keyword>
<evidence type="ECO:0000256" key="8">
    <source>
        <dbReference type="ARBA" id="ARBA00023242"/>
    </source>
</evidence>
<keyword evidence="17" id="KW-1185">Reference proteome</keyword>
<feature type="compositionally biased region" description="Polar residues" evidence="12">
    <location>
        <begin position="873"/>
        <end position="885"/>
    </location>
</feature>
<dbReference type="Proteomes" id="UP001365542">
    <property type="component" value="Unassembled WGS sequence"/>
</dbReference>
<evidence type="ECO:0000259" key="15">
    <source>
        <dbReference type="Pfam" id="PF18296"/>
    </source>
</evidence>
<keyword evidence="7 11" id="KW-0804">Transcription</keyword>
<evidence type="ECO:0000256" key="11">
    <source>
        <dbReference type="RuleBase" id="RU364134"/>
    </source>
</evidence>
<evidence type="ECO:0000256" key="9">
    <source>
        <dbReference type="ARBA" id="ARBA00025661"/>
    </source>
</evidence>
<dbReference type="Pfam" id="PF11597">
    <property type="entry name" value="Med13_N"/>
    <property type="match status" value="1"/>
</dbReference>
<dbReference type="GO" id="GO:0003713">
    <property type="term" value="F:transcription coactivator activity"/>
    <property type="evidence" value="ECO:0007669"/>
    <property type="project" value="TreeGrafter"/>
</dbReference>
<evidence type="ECO:0000256" key="1">
    <source>
        <dbReference type="ARBA" id="ARBA00004123"/>
    </source>
</evidence>
<evidence type="ECO:0000256" key="12">
    <source>
        <dbReference type="SAM" id="MobiDB-lite"/>
    </source>
</evidence>
<accession>A0AAV9XBC9</accession>
<dbReference type="InterPro" id="IPR051139">
    <property type="entry name" value="Mediator_complx_sub13"/>
</dbReference>
<feature type="region of interest" description="Disordered" evidence="12">
    <location>
        <begin position="175"/>
        <end position="199"/>
    </location>
</feature>
<organism evidence="16 17">
    <name type="scientific">Orbilia ellipsospora</name>
    <dbReference type="NCBI Taxonomy" id="2528407"/>
    <lineage>
        <taxon>Eukaryota</taxon>
        <taxon>Fungi</taxon>
        <taxon>Dikarya</taxon>
        <taxon>Ascomycota</taxon>
        <taxon>Pezizomycotina</taxon>
        <taxon>Orbiliomycetes</taxon>
        <taxon>Orbiliales</taxon>
        <taxon>Orbiliaceae</taxon>
        <taxon>Orbilia</taxon>
    </lineage>
</organism>
<dbReference type="Pfam" id="PF06333">
    <property type="entry name" value="Med13_C"/>
    <property type="match status" value="1"/>
</dbReference>
<evidence type="ECO:0000259" key="14">
    <source>
        <dbReference type="Pfam" id="PF11597"/>
    </source>
</evidence>
<evidence type="ECO:0000313" key="17">
    <source>
        <dbReference type="Proteomes" id="UP001365542"/>
    </source>
</evidence>
<reference evidence="16 17" key="1">
    <citation type="submission" date="2019-10" db="EMBL/GenBank/DDBJ databases">
        <authorList>
            <person name="Palmer J.M."/>
        </authorList>
    </citation>
    <scope>NUCLEOTIDE SEQUENCE [LARGE SCALE GENOMIC DNA]</scope>
    <source>
        <strain evidence="16 17">TWF694</strain>
    </source>
</reference>
<keyword evidence="4 11" id="KW-0678">Repressor</keyword>
<name>A0AAV9XBC9_9PEZI</name>
<comment type="function">
    <text evidence="9 11">Component of the SRB8-11 complex. The SRB8-11 complex is a regulatory module of the Mediator complex which is itself involved in regulation of basal and activated RNA polymerase II-dependent transcription. The SRB8-11 complex may be involved in the transcriptional repression of a subset of genes regulated by Mediator. It may inhibit the association of the Mediator complex with RNA polymerase II to form the holoenzyme complex.</text>
</comment>
<feature type="compositionally biased region" description="Polar residues" evidence="12">
    <location>
        <begin position="693"/>
        <end position="703"/>
    </location>
</feature>
<feature type="domain" description="MID" evidence="15">
    <location>
        <begin position="1154"/>
        <end position="1325"/>
    </location>
</feature>
<feature type="domain" description="Mediator complex subunit Med13 C-terminal" evidence="13">
    <location>
        <begin position="1342"/>
        <end position="1657"/>
    </location>
</feature>
<evidence type="ECO:0000259" key="13">
    <source>
        <dbReference type="Pfam" id="PF06333"/>
    </source>
</evidence>
<feature type="compositionally biased region" description="Low complexity" evidence="12">
    <location>
        <begin position="182"/>
        <end position="198"/>
    </location>
</feature>
<evidence type="ECO:0000256" key="6">
    <source>
        <dbReference type="ARBA" id="ARBA00023159"/>
    </source>
</evidence>
<dbReference type="InterPro" id="IPR041285">
    <property type="entry name" value="MID_MedPIWI"/>
</dbReference>
<evidence type="ECO:0000313" key="16">
    <source>
        <dbReference type="EMBL" id="KAK6539089.1"/>
    </source>
</evidence>
<dbReference type="Pfam" id="PF18296">
    <property type="entry name" value="MID_MedPIWI"/>
    <property type="match status" value="1"/>
</dbReference>
<comment type="subunit">
    <text evidence="11">Component of the SRB8-11 complex, which itself associates with the Mediator complex.</text>
</comment>
<protein>
    <recommendedName>
        <fullName evidence="3 11">Mediator of RNA polymerase II transcription subunit 13</fullName>
    </recommendedName>
    <alternativeName>
        <fullName evidence="10 11">Mediator complex subunit 13</fullName>
    </alternativeName>
</protein>
<comment type="subcellular location">
    <subcellularLocation>
        <location evidence="1 11">Nucleus</location>
    </subcellularLocation>
</comment>
<feature type="region of interest" description="Disordered" evidence="12">
    <location>
        <begin position="834"/>
        <end position="895"/>
    </location>
</feature>
<dbReference type="PANTHER" id="PTHR48249:SF3">
    <property type="entry name" value="MEDIATOR OF RNA POLYMERASE II TRANSCRIPTION SUBUNIT 13"/>
    <property type="match status" value="1"/>
</dbReference>
<evidence type="ECO:0000256" key="3">
    <source>
        <dbReference type="ARBA" id="ARBA00019618"/>
    </source>
</evidence>
<evidence type="ECO:0000256" key="10">
    <source>
        <dbReference type="ARBA" id="ARBA00032008"/>
    </source>
</evidence>
<dbReference type="PANTHER" id="PTHR48249">
    <property type="entry name" value="MEDIATOR OF RNA POLYMERASE II TRANSCRIPTION SUBUNIT 13"/>
    <property type="match status" value="1"/>
</dbReference>
<feature type="region of interest" description="Disordered" evidence="12">
    <location>
        <begin position="677"/>
        <end position="703"/>
    </location>
</feature>
<evidence type="ECO:0000256" key="2">
    <source>
        <dbReference type="ARBA" id="ARBA00009354"/>
    </source>
</evidence>
<evidence type="ECO:0000256" key="5">
    <source>
        <dbReference type="ARBA" id="ARBA00023015"/>
    </source>
</evidence>
<dbReference type="GO" id="GO:0016592">
    <property type="term" value="C:mediator complex"/>
    <property type="evidence" value="ECO:0007669"/>
    <property type="project" value="InterPro"/>
</dbReference>
<dbReference type="GO" id="GO:0045944">
    <property type="term" value="P:positive regulation of transcription by RNA polymerase II"/>
    <property type="evidence" value="ECO:0007669"/>
    <property type="project" value="TreeGrafter"/>
</dbReference>